<dbReference type="EMBL" id="DS268518">
    <property type="protein sequence ID" value="EFO84556.1"/>
    <property type="molecule type" value="Genomic_DNA"/>
</dbReference>
<name>E3N375_CAERE</name>
<evidence type="ECO:0000313" key="2">
    <source>
        <dbReference type="Proteomes" id="UP000008281"/>
    </source>
</evidence>
<keyword evidence="2" id="KW-1185">Reference proteome</keyword>
<proteinExistence type="predicted"/>
<dbReference type="OrthoDB" id="10561761at2759"/>
<reference evidence="1" key="1">
    <citation type="submission" date="2007-07" db="EMBL/GenBank/DDBJ databases">
        <title>PCAP assembly of the Caenorhabditis remanei genome.</title>
        <authorList>
            <consortium name="The Caenorhabditis remanei Sequencing Consortium"/>
            <person name="Wilson R.K."/>
        </authorList>
    </citation>
    <scope>NUCLEOTIDE SEQUENCE [LARGE SCALE GENOMIC DNA]</scope>
    <source>
        <strain evidence="1">PB4641</strain>
    </source>
</reference>
<dbReference type="STRING" id="31234.E3N375"/>
<dbReference type="HOGENOM" id="CLU_2778285_0_0_1"/>
<dbReference type="Proteomes" id="UP000008281">
    <property type="component" value="Unassembled WGS sequence"/>
</dbReference>
<organism evidence="2">
    <name type="scientific">Caenorhabditis remanei</name>
    <name type="common">Caenorhabditis vulgaris</name>
    <dbReference type="NCBI Taxonomy" id="31234"/>
    <lineage>
        <taxon>Eukaryota</taxon>
        <taxon>Metazoa</taxon>
        <taxon>Ecdysozoa</taxon>
        <taxon>Nematoda</taxon>
        <taxon>Chromadorea</taxon>
        <taxon>Rhabditida</taxon>
        <taxon>Rhabditina</taxon>
        <taxon>Rhabditomorpha</taxon>
        <taxon>Rhabditoidea</taxon>
        <taxon>Rhabditidae</taxon>
        <taxon>Peloderinae</taxon>
        <taxon>Caenorhabditis</taxon>
    </lineage>
</organism>
<gene>
    <name evidence="1" type="ORF">CRE_22585</name>
</gene>
<evidence type="ECO:0000313" key="1">
    <source>
        <dbReference type="EMBL" id="EFO84556.1"/>
    </source>
</evidence>
<protein>
    <submittedName>
        <fullName evidence="1">Uncharacterized protein</fullName>
    </submittedName>
</protein>
<dbReference type="AlphaFoldDB" id="E3N375"/>
<sequence length="69" mass="7641">MSPRPEDDDLVIEPADDEGLHYGNASNRWRACGAYRADSRGLKSLATMSAVFPTRSQTVNHFESVTKSK</sequence>
<accession>E3N375</accession>